<keyword evidence="15" id="KW-1185">Reference proteome</keyword>
<dbReference type="OrthoDB" id="9811406at2"/>
<evidence type="ECO:0000256" key="7">
    <source>
        <dbReference type="ARBA" id="ARBA00022475"/>
    </source>
</evidence>
<keyword evidence="7" id="KW-1003">Cell membrane</keyword>
<dbReference type="PANTHER" id="PTHR33909">
    <property type="entry name" value="SEC TRANSLOCON ACCESSORY COMPLEX SUBUNIT YAJC"/>
    <property type="match status" value="1"/>
</dbReference>
<protein>
    <recommendedName>
        <fullName evidence="5">Sec translocon accessory complex subunit YajC</fullName>
    </recommendedName>
</protein>
<evidence type="ECO:0000256" key="11">
    <source>
        <dbReference type="ARBA" id="ARBA00023010"/>
    </source>
</evidence>
<accession>A0A0D6JGT8</accession>
<evidence type="ECO:0000313" key="15">
    <source>
        <dbReference type="Proteomes" id="UP000033187"/>
    </source>
</evidence>
<feature type="transmembrane region" description="Helical" evidence="13">
    <location>
        <begin position="20"/>
        <end position="38"/>
    </location>
</feature>
<organism evidence="14 15">
    <name type="scientific">Candidatus Filomicrobium marinum</name>
    <dbReference type="NCBI Taxonomy" id="1608628"/>
    <lineage>
        <taxon>Bacteria</taxon>
        <taxon>Pseudomonadati</taxon>
        <taxon>Pseudomonadota</taxon>
        <taxon>Alphaproteobacteria</taxon>
        <taxon>Hyphomicrobiales</taxon>
        <taxon>Hyphomicrobiaceae</taxon>
        <taxon>Filomicrobium</taxon>
    </lineage>
</organism>
<evidence type="ECO:0000256" key="3">
    <source>
        <dbReference type="ARBA" id="ARBA00006742"/>
    </source>
</evidence>
<comment type="subcellular location">
    <subcellularLocation>
        <location evidence="2">Cell membrane</location>
        <topology evidence="2">Single-pass membrane protein</topology>
    </subcellularLocation>
</comment>
<dbReference type="KEGG" id="fil:BN1229_v1_3305"/>
<evidence type="ECO:0000256" key="13">
    <source>
        <dbReference type="SAM" id="Phobius"/>
    </source>
</evidence>
<dbReference type="InterPro" id="IPR003849">
    <property type="entry name" value="Preprotein_translocase_YajC"/>
</dbReference>
<dbReference type="NCBIfam" id="TIGR00739">
    <property type="entry name" value="yajC"/>
    <property type="match status" value="1"/>
</dbReference>
<evidence type="ECO:0000256" key="6">
    <source>
        <dbReference type="ARBA" id="ARBA00022448"/>
    </source>
</evidence>
<dbReference type="RefSeq" id="WP_046479117.1">
    <property type="nucleotide sequence ID" value="NZ_LN829118.1"/>
</dbReference>
<evidence type="ECO:0000256" key="9">
    <source>
        <dbReference type="ARBA" id="ARBA00022927"/>
    </source>
</evidence>
<evidence type="ECO:0000256" key="8">
    <source>
        <dbReference type="ARBA" id="ARBA00022692"/>
    </source>
</evidence>
<dbReference type="KEGG" id="fiy:BN1229_v1_2616"/>
<sequence>MFITPALAQGAGGSDPFGGLGILFPMLLMIVIFYFLLIRPQQQRAKQHQEMVTKVRRGDTVVTSAGFIGRVTKAPDGVDEIEVELNETMRVRVLKSSLLDVRNKGEPVKEKDAS</sequence>
<dbReference type="EMBL" id="LN829119">
    <property type="protein sequence ID" value="CPR20456.1"/>
    <property type="molecule type" value="Genomic_DNA"/>
</dbReference>
<comment type="subunit">
    <text evidence="4">Part of the SecDF-YidC-YajC translocase complex. The SecDF-YidC-YajC translocase forms a supercomplex with SecYEG, called the holo-translocon (HTL).</text>
</comment>
<dbReference type="PRINTS" id="PR01853">
    <property type="entry name" value="YAJCTRNLCASE"/>
</dbReference>
<evidence type="ECO:0000256" key="12">
    <source>
        <dbReference type="ARBA" id="ARBA00023136"/>
    </source>
</evidence>
<keyword evidence="11" id="KW-0811">Translocation</keyword>
<keyword evidence="10 13" id="KW-1133">Transmembrane helix</keyword>
<gene>
    <name evidence="14" type="primary">yajC</name>
    <name evidence="14" type="ORF">YBN1229_v1_2616</name>
</gene>
<evidence type="ECO:0000256" key="10">
    <source>
        <dbReference type="ARBA" id="ARBA00022989"/>
    </source>
</evidence>
<keyword evidence="12 13" id="KW-0472">Membrane</keyword>
<reference evidence="15" key="1">
    <citation type="submission" date="2015-02" db="EMBL/GenBank/DDBJ databases">
        <authorList>
            <person name="Chooi Y.-H."/>
        </authorList>
    </citation>
    <scope>NUCLEOTIDE SEQUENCE [LARGE SCALE GENOMIC DNA]</scope>
    <source>
        <strain evidence="15">strain Y</strain>
    </source>
</reference>
<dbReference type="SMART" id="SM01323">
    <property type="entry name" value="YajC"/>
    <property type="match status" value="1"/>
</dbReference>
<keyword evidence="9" id="KW-0653">Protein transport</keyword>
<proteinExistence type="inferred from homology"/>
<evidence type="ECO:0000256" key="1">
    <source>
        <dbReference type="ARBA" id="ARBA00002061"/>
    </source>
</evidence>
<dbReference type="GO" id="GO:0015031">
    <property type="term" value="P:protein transport"/>
    <property type="evidence" value="ECO:0007669"/>
    <property type="project" value="UniProtKB-KW"/>
</dbReference>
<name>A0A0D6JGT8_9HYPH</name>
<dbReference type="AlphaFoldDB" id="A0A0D6JGT8"/>
<evidence type="ECO:0000256" key="5">
    <source>
        <dbReference type="ARBA" id="ARBA00014962"/>
    </source>
</evidence>
<dbReference type="Pfam" id="PF02699">
    <property type="entry name" value="YajC"/>
    <property type="match status" value="1"/>
</dbReference>
<comment type="function">
    <text evidence="1">The SecYEG-SecDF-YajC-YidC holo-translocon (HTL) protein secretase/insertase is a supercomplex required for protein secretion, insertion of proteins into membranes, and assembly of membrane protein complexes. While the SecYEG complex is essential for assembly of a number of proteins and complexes, the SecDF-YajC-YidC subcomplex facilitates these functions.</text>
</comment>
<dbReference type="GO" id="GO:0005886">
    <property type="term" value="C:plasma membrane"/>
    <property type="evidence" value="ECO:0007669"/>
    <property type="project" value="UniProtKB-SubCell"/>
</dbReference>
<evidence type="ECO:0000256" key="4">
    <source>
        <dbReference type="ARBA" id="ARBA00011718"/>
    </source>
</evidence>
<dbReference type="PANTHER" id="PTHR33909:SF1">
    <property type="entry name" value="SEC TRANSLOCON ACCESSORY COMPLEX SUBUNIT YAJC"/>
    <property type="match status" value="1"/>
</dbReference>
<comment type="similarity">
    <text evidence="3">Belongs to the YajC family.</text>
</comment>
<evidence type="ECO:0000313" key="14">
    <source>
        <dbReference type="EMBL" id="CPR20456.1"/>
    </source>
</evidence>
<keyword evidence="8 13" id="KW-0812">Transmembrane</keyword>
<evidence type="ECO:0000256" key="2">
    <source>
        <dbReference type="ARBA" id="ARBA00004162"/>
    </source>
</evidence>
<keyword evidence="6" id="KW-0813">Transport</keyword>
<dbReference type="Proteomes" id="UP000033187">
    <property type="component" value="Chromosome 1"/>
</dbReference>